<evidence type="ECO:0000313" key="4">
    <source>
        <dbReference type="Proteomes" id="UP000316988"/>
    </source>
</evidence>
<reference evidence="3 4" key="1">
    <citation type="submission" date="2019-07" db="EMBL/GenBank/DDBJ databases">
        <authorList>
            <person name="Zhao L.H."/>
        </authorList>
    </citation>
    <scope>NUCLEOTIDE SEQUENCE [LARGE SCALE GENOMIC DNA]</scope>
    <source>
        <strain evidence="3 4">Co35</strain>
    </source>
</reference>
<proteinExistence type="predicted"/>
<protein>
    <submittedName>
        <fullName evidence="3">PucR family transcriptional regulator</fullName>
    </submittedName>
</protein>
<dbReference type="InterPro" id="IPR042070">
    <property type="entry name" value="PucR_C-HTH_sf"/>
</dbReference>
<name>A0A554S8M1_9ACTN</name>
<dbReference type="EMBL" id="VLNT01000007">
    <property type="protein sequence ID" value="TSD62700.1"/>
    <property type="molecule type" value="Genomic_DNA"/>
</dbReference>
<dbReference type="Pfam" id="PF14361">
    <property type="entry name" value="RsbRD_N"/>
    <property type="match status" value="1"/>
</dbReference>
<evidence type="ECO:0000259" key="2">
    <source>
        <dbReference type="Pfam" id="PF14361"/>
    </source>
</evidence>
<dbReference type="InterPro" id="IPR025751">
    <property type="entry name" value="RsbRD_N_dom"/>
</dbReference>
<feature type="domain" description="RsbT co-antagonist protein RsbRD N-terminal" evidence="2">
    <location>
        <begin position="20"/>
        <end position="152"/>
    </location>
</feature>
<organism evidence="3 4">
    <name type="scientific">Aeromicrobium piscarium</name>
    <dbReference type="NCBI Taxonomy" id="2590901"/>
    <lineage>
        <taxon>Bacteria</taxon>
        <taxon>Bacillati</taxon>
        <taxon>Actinomycetota</taxon>
        <taxon>Actinomycetes</taxon>
        <taxon>Propionibacteriales</taxon>
        <taxon>Nocardioidaceae</taxon>
        <taxon>Aeromicrobium</taxon>
    </lineage>
</organism>
<dbReference type="PANTHER" id="PTHR33744:SF7">
    <property type="entry name" value="PUCR FAMILY TRANSCRIPTIONAL REGULATOR"/>
    <property type="match status" value="1"/>
</dbReference>
<dbReference type="Proteomes" id="UP000316988">
    <property type="component" value="Unassembled WGS sequence"/>
</dbReference>
<dbReference type="OrthoDB" id="3246591at2"/>
<dbReference type="PANTHER" id="PTHR33744">
    <property type="entry name" value="CARBOHYDRATE DIACID REGULATOR"/>
    <property type="match status" value="1"/>
</dbReference>
<sequence>MTHAEDDLARAARRVGDAIPRLAREVIDDYAAGAPRFAEAGMPEHLSRESTHTVRTILRVGVAAMTDPDPPRQTAVREVIERSADRVAEGLPLGEYLRCWHIAFEHFAAVVRAEIDDDTRAWPVVERTRTIFDAMLRAVADAYDLAGRDLAAASSGHDAEIIRALFSGAGWTFEDPGAVPERPLVVLVHVGAAPGEDAPSPLTRSTARLRKVRLLRAHLVRELADLWLIDLDDTSGRLLLRTPPSDPERLLADMARIGGAPVTIAAEPATGVDDLPRASALAAEALAAAVHHGGGGQWVTMADVAVEHHLSHDSVSRPLLLERCRGMLEREELLSTLRSFVAHDLDRRATARDLFVHPNTVDNRLARIKTLTGLDVHSTRDLVTLVIAALSDDSDGQDAVIWSQSPAGSPVLPDA</sequence>
<dbReference type="Pfam" id="PF13556">
    <property type="entry name" value="HTH_30"/>
    <property type="match status" value="1"/>
</dbReference>
<feature type="domain" description="PucR C-terminal helix-turn-helix" evidence="1">
    <location>
        <begin position="333"/>
        <end position="388"/>
    </location>
</feature>
<dbReference type="InterPro" id="IPR025736">
    <property type="entry name" value="PucR_C-HTH_dom"/>
</dbReference>
<accession>A0A554S8M1</accession>
<evidence type="ECO:0000313" key="3">
    <source>
        <dbReference type="EMBL" id="TSD62700.1"/>
    </source>
</evidence>
<dbReference type="InterPro" id="IPR051448">
    <property type="entry name" value="CdaR-like_regulators"/>
</dbReference>
<gene>
    <name evidence="3" type="ORF">FNM00_09955</name>
</gene>
<dbReference type="Gene3D" id="1.10.10.2840">
    <property type="entry name" value="PucR C-terminal helix-turn-helix domain"/>
    <property type="match status" value="1"/>
</dbReference>
<keyword evidence="4" id="KW-1185">Reference proteome</keyword>
<comment type="caution">
    <text evidence="3">The sequence shown here is derived from an EMBL/GenBank/DDBJ whole genome shotgun (WGS) entry which is preliminary data.</text>
</comment>
<evidence type="ECO:0000259" key="1">
    <source>
        <dbReference type="Pfam" id="PF13556"/>
    </source>
</evidence>
<dbReference type="RefSeq" id="WP_143913298.1">
    <property type="nucleotide sequence ID" value="NZ_VLNT01000007.1"/>
</dbReference>
<dbReference type="AlphaFoldDB" id="A0A554S8M1"/>